<keyword evidence="2" id="KW-1185">Reference proteome</keyword>
<proteinExistence type="predicted"/>
<evidence type="ECO:0000313" key="1">
    <source>
        <dbReference type="EMBL" id="OMJ89039.1"/>
    </source>
</evidence>
<accession>A0A1R2CJ33</accession>
<sequence>MEKLNDLYINTRKTRGIESSQDHHRELQAKFKKIYKNQFSKVDPGSIKYLEFRTLHTQSSKDGNYLLKPHKPKVNLIENLQRDHISFKDGLQIISLPKSPWGAHNSYNEQGNFVAHHICLPQDENSEKTHIFDRKQRLFHKISKKISRKSFNKDLSLKSRNIIFKTSSGNMYCPRLKVTDKMYDKVNERFKKIREFSFENSDEVKGLINKMQLKYGKRADTSEVTKRLYTPSPTAQKSNYITEKYRKLWTTEFTENV</sequence>
<dbReference type="EMBL" id="MPUH01000135">
    <property type="protein sequence ID" value="OMJ89039.1"/>
    <property type="molecule type" value="Genomic_DNA"/>
</dbReference>
<comment type="caution">
    <text evidence="1">The sequence shown here is derived from an EMBL/GenBank/DDBJ whole genome shotgun (WGS) entry which is preliminary data.</text>
</comment>
<name>A0A1R2CJ33_9CILI</name>
<dbReference type="Proteomes" id="UP000187209">
    <property type="component" value="Unassembled WGS sequence"/>
</dbReference>
<gene>
    <name evidence="1" type="ORF">SteCoe_8859</name>
</gene>
<organism evidence="1 2">
    <name type="scientific">Stentor coeruleus</name>
    <dbReference type="NCBI Taxonomy" id="5963"/>
    <lineage>
        <taxon>Eukaryota</taxon>
        <taxon>Sar</taxon>
        <taxon>Alveolata</taxon>
        <taxon>Ciliophora</taxon>
        <taxon>Postciliodesmatophora</taxon>
        <taxon>Heterotrichea</taxon>
        <taxon>Heterotrichida</taxon>
        <taxon>Stentoridae</taxon>
        <taxon>Stentor</taxon>
    </lineage>
</organism>
<protein>
    <submittedName>
        <fullName evidence="1">Uncharacterized protein</fullName>
    </submittedName>
</protein>
<evidence type="ECO:0000313" key="2">
    <source>
        <dbReference type="Proteomes" id="UP000187209"/>
    </source>
</evidence>
<dbReference type="AlphaFoldDB" id="A0A1R2CJ33"/>
<reference evidence="1 2" key="1">
    <citation type="submission" date="2016-11" db="EMBL/GenBank/DDBJ databases">
        <title>The macronuclear genome of Stentor coeruleus: a giant cell with tiny introns.</title>
        <authorList>
            <person name="Slabodnick M."/>
            <person name="Ruby J.G."/>
            <person name="Reiff S.B."/>
            <person name="Swart E.C."/>
            <person name="Gosai S."/>
            <person name="Prabakaran S."/>
            <person name="Witkowska E."/>
            <person name="Larue G.E."/>
            <person name="Fisher S."/>
            <person name="Freeman R.M."/>
            <person name="Gunawardena J."/>
            <person name="Chu W."/>
            <person name="Stover N.A."/>
            <person name="Gregory B.D."/>
            <person name="Nowacki M."/>
            <person name="Derisi J."/>
            <person name="Roy S.W."/>
            <person name="Marshall W.F."/>
            <person name="Sood P."/>
        </authorList>
    </citation>
    <scope>NUCLEOTIDE SEQUENCE [LARGE SCALE GENOMIC DNA]</scope>
    <source>
        <strain evidence="1">WM001</strain>
    </source>
</reference>